<dbReference type="EMBL" id="LAZR01015377">
    <property type="protein sequence ID" value="KKM13452.1"/>
    <property type="molecule type" value="Genomic_DNA"/>
</dbReference>
<protein>
    <submittedName>
        <fullName evidence="1">Uncharacterized protein</fullName>
    </submittedName>
</protein>
<gene>
    <name evidence="1" type="ORF">LCGC14_1716160</name>
</gene>
<proteinExistence type="predicted"/>
<accession>A0A0F9HE31</accession>
<name>A0A0F9HE31_9ZZZZ</name>
<sequence>DIIIEVMEKSEPAGKGWYKVPPGVLTRLGELETLSRAALDALEKAGEGEKAT</sequence>
<evidence type="ECO:0000313" key="1">
    <source>
        <dbReference type="EMBL" id="KKM13452.1"/>
    </source>
</evidence>
<comment type="caution">
    <text evidence="1">The sequence shown here is derived from an EMBL/GenBank/DDBJ whole genome shotgun (WGS) entry which is preliminary data.</text>
</comment>
<organism evidence="1">
    <name type="scientific">marine sediment metagenome</name>
    <dbReference type="NCBI Taxonomy" id="412755"/>
    <lineage>
        <taxon>unclassified sequences</taxon>
        <taxon>metagenomes</taxon>
        <taxon>ecological metagenomes</taxon>
    </lineage>
</organism>
<feature type="non-terminal residue" evidence="1">
    <location>
        <position position="1"/>
    </location>
</feature>
<reference evidence="1" key="1">
    <citation type="journal article" date="2015" name="Nature">
        <title>Complex archaea that bridge the gap between prokaryotes and eukaryotes.</title>
        <authorList>
            <person name="Spang A."/>
            <person name="Saw J.H."/>
            <person name="Jorgensen S.L."/>
            <person name="Zaremba-Niedzwiedzka K."/>
            <person name="Martijn J."/>
            <person name="Lind A.E."/>
            <person name="van Eijk R."/>
            <person name="Schleper C."/>
            <person name="Guy L."/>
            <person name="Ettema T.J."/>
        </authorList>
    </citation>
    <scope>NUCLEOTIDE SEQUENCE</scope>
</reference>
<dbReference type="AlphaFoldDB" id="A0A0F9HE31"/>